<dbReference type="SUPFAM" id="SSF51430">
    <property type="entry name" value="NAD(P)-linked oxidoreductase"/>
    <property type="match status" value="1"/>
</dbReference>
<organism evidence="1 2">
    <name type="scientific">Zalerion maritima</name>
    <dbReference type="NCBI Taxonomy" id="339359"/>
    <lineage>
        <taxon>Eukaryota</taxon>
        <taxon>Fungi</taxon>
        <taxon>Dikarya</taxon>
        <taxon>Ascomycota</taxon>
        <taxon>Pezizomycotina</taxon>
        <taxon>Sordariomycetes</taxon>
        <taxon>Lulworthiomycetidae</taxon>
        <taxon>Lulworthiales</taxon>
        <taxon>Lulworthiaceae</taxon>
        <taxon>Zalerion</taxon>
    </lineage>
</organism>
<dbReference type="InterPro" id="IPR020471">
    <property type="entry name" value="AKR"/>
</dbReference>
<comment type="caution">
    <text evidence="1">The sequence shown here is derived from an EMBL/GenBank/DDBJ whole genome shotgun (WGS) entry which is preliminary data.</text>
</comment>
<accession>A0AAD5RX89</accession>
<name>A0AAD5RX89_9PEZI</name>
<keyword evidence="2" id="KW-1185">Reference proteome</keyword>
<evidence type="ECO:0000313" key="1">
    <source>
        <dbReference type="EMBL" id="KAJ2904955.1"/>
    </source>
</evidence>
<proteinExistence type="predicted"/>
<dbReference type="GO" id="GO:0016491">
    <property type="term" value="F:oxidoreductase activity"/>
    <property type="evidence" value="ECO:0007669"/>
    <property type="project" value="InterPro"/>
</dbReference>
<dbReference type="PANTHER" id="PTHR11732">
    <property type="entry name" value="ALDO/KETO REDUCTASE"/>
    <property type="match status" value="1"/>
</dbReference>
<dbReference type="InterPro" id="IPR036812">
    <property type="entry name" value="NAD(P)_OxRdtase_dom_sf"/>
</dbReference>
<evidence type="ECO:0000313" key="2">
    <source>
        <dbReference type="Proteomes" id="UP001201980"/>
    </source>
</evidence>
<sequence length="409" mass="45160">MDGAAGKPYLAVNGDVLATTSTIPPRVRKPGDPLDLTPFKLPVEWPAMRTMPRLIYGTAWKKGETEELTYKAIRAGFRGVDTALQPQHYDELAVGRGIQATLEGGLHPEGGLWVQTKYSPPAGQGGQCPYDGTQNQRHQVQESAAISMVDLGMLDCLLLHSACPTLSQTMEAWMEMAGQIGHGVRSLGVCNFTFDQFASFYHECVNLNRLSFQRMRPAFASPFNKTDIFSNNHQCTVPMVFQGPVAAVNGYATLLRAFCRKHGVIFQGYWVLSANTQLRKRGPVTTLADRAQVDPAVALYALFLGSDPNMAILDGTKDEKHMEQDIKGLEKVAAWSVANLAEWDSLVERFEGRLAEHAGNEQGAERSWSVEIMESLLSRQQSIPGTDMLDTRAWQDHLLASWYGAPDNM</sequence>
<dbReference type="AlphaFoldDB" id="A0AAD5RX89"/>
<reference evidence="1" key="1">
    <citation type="submission" date="2022-07" db="EMBL/GenBank/DDBJ databases">
        <title>Draft genome sequence of Zalerion maritima ATCC 34329, a (micro)plastics degrading marine fungus.</title>
        <authorList>
            <person name="Paco A."/>
            <person name="Goncalves M.F.M."/>
            <person name="Rocha-Santos T.A.P."/>
            <person name="Alves A."/>
        </authorList>
    </citation>
    <scope>NUCLEOTIDE SEQUENCE</scope>
    <source>
        <strain evidence="1">ATCC 34329</strain>
    </source>
</reference>
<gene>
    <name evidence="1" type="ORF">MKZ38_006820</name>
</gene>
<dbReference type="Gene3D" id="3.20.20.100">
    <property type="entry name" value="NADP-dependent oxidoreductase domain"/>
    <property type="match status" value="1"/>
</dbReference>
<protein>
    <submittedName>
        <fullName evidence="1">Aldo-keto reductase-like protein</fullName>
    </submittedName>
</protein>
<dbReference type="Proteomes" id="UP001201980">
    <property type="component" value="Unassembled WGS sequence"/>
</dbReference>
<dbReference type="EMBL" id="JAKWBI020000041">
    <property type="protein sequence ID" value="KAJ2904955.1"/>
    <property type="molecule type" value="Genomic_DNA"/>
</dbReference>